<gene>
    <name evidence="3" type="ordered locus">AXX17_At3g36800</name>
</gene>
<dbReference type="PANTHER" id="PTHR35046:SF9">
    <property type="entry name" value="RNA-DIRECTED DNA POLYMERASE"/>
    <property type="match status" value="1"/>
</dbReference>
<protein>
    <recommendedName>
        <fullName evidence="2">Retrotransposon gag domain-containing protein</fullName>
    </recommendedName>
</protein>
<dbReference type="Proteomes" id="UP000078284">
    <property type="component" value="Chromosome 3"/>
</dbReference>
<evidence type="ECO:0000313" key="4">
    <source>
        <dbReference type="Proteomes" id="UP000078284"/>
    </source>
</evidence>
<dbReference type="InterPro" id="IPR005162">
    <property type="entry name" value="Retrotrans_gag_dom"/>
</dbReference>
<dbReference type="InterPro" id="IPR021109">
    <property type="entry name" value="Peptidase_aspartic_dom_sf"/>
</dbReference>
<dbReference type="AlphaFoldDB" id="A0A178VHT7"/>
<sequence length="701" mass="80188">MGDAPHPVTMETLMAAITNLTTQMNTMQADLGTCKTRLDQREQVNQNGAPLGLIPVVPPPPPMVNFDLNRDVEPPDIQQQQQIDPATYLEWEKRMEHLFEYYHYTEPKKIALAVASLTDHALAWWDREVAEKRRLRYAQITRWPDMKLELRKRYVPPHYHRELLKQFRALFQGSRSVEEYYEDFELIRSRLELEETEEYLMSQFVDGLQDRIQRKVETQPYHTLQEVLHLAIQREQQIKKKTSTKTRAKDNSWSQPQPKPQQAPAPQAIDKGKSLAIESHFKSNDHRAERVMVITPDGYDSQEEVESMHSDESTTIYPDVGELLVIQRVLSAQQTTEEPEQRDNLFHSRCTIKDKVCHLIVDSGSCTNIASITLVEKLGLNTTDHPRPYKLKWLNDKEEIKVSKQVEVLFSIGKYQDQVLCDVAPMQAGHILLGRPWQYDREVSHNGRTNQYSFCLNNRNFTLAQLDQKDVRAMQIKAKVLGTRSKQSTTPHAASFMKNHVPTLELHAARGVYHSMLIQAEPPDAPYRNNPKQHQGQIVSRTKPFQGGGDDIRMRADIAADGFIDGPPDRLADEPAEELSDGLLEGLSEEPADELDDSPFLLDEPPDYFEDFLLFIFTLMKTTSCLGVPKMTHKLFLCVEPTKEKVAFSDKATSFSAPIEILLFNLDPPSIQGYLRRPLILKDLHISSATIIDAPLLKPNG</sequence>
<proteinExistence type="predicted"/>
<dbReference type="EMBL" id="LUHQ01000003">
    <property type="protein sequence ID" value="OAP05947.1"/>
    <property type="molecule type" value="Genomic_DNA"/>
</dbReference>
<evidence type="ECO:0000259" key="2">
    <source>
        <dbReference type="Pfam" id="PF03732"/>
    </source>
</evidence>
<reference evidence="4" key="1">
    <citation type="journal article" date="2016" name="Proc. Natl. Acad. Sci. U.S.A.">
        <title>Chromosome-level assembly of Arabidopsis thaliana Ler reveals the extent of translocation and inversion polymorphisms.</title>
        <authorList>
            <person name="Zapata L."/>
            <person name="Ding J."/>
            <person name="Willing E.M."/>
            <person name="Hartwig B."/>
            <person name="Bezdan D."/>
            <person name="Jiao W.B."/>
            <person name="Patel V."/>
            <person name="Velikkakam James G."/>
            <person name="Koornneef M."/>
            <person name="Ossowski S."/>
            <person name="Schneeberger K."/>
        </authorList>
    </citation>
    <scope>NUCLEOTIDE SEQUENCE [LARGE SCALE GENOMIC DNA]</scope>
    <source>
        <strain evidence="4">cv. Landsberg erecta</strain>
    </source>
</reference>
<organism evidence="3 4">
    <name type="scientific">Arabidopsis thaliana</name>
    <name type="common">Mouse-ear cress</name>
    <dbReference type="NCBI Taxonomy" id="3702"/>
    <lineage>
        <taxon>Eukaryota</taxon>
        <taxon>Viridiplantae</taxon>
        <taxon>Streptophyta</taxon>
        <taxon>Embryophyta</taxon>
        <taxon>Tracheophyta</taxon>
        <taxon>Spermatophyta</taxon>
        <taxon>Magnoliopsida</taxon>
        <taxon>eudicotyledons</taxon>
        <taxon>Gunneridae</taxon>
        <taxon>Pentapetalae</taxon>
        <taxon>rosids</taxon>
        <taxon>malvids</taxon>
        <taxon>Brassicales</taxon>
        <taxon>Brassicaceae</taxon>
        <taxon>Camelineae</taxon>
        <taxon>Arabidopsis</taxon>
    </lineage>
</organism>
<dbReference type="Gene3D" id="2.40.70.10">
    <property type="entry name" value="Acid Proteases"/>
    <property type="match status" value="1"/>
</dbReference>
<dbReference type="ExpressionAtlas" id="A0A178VHT7">
    <property type="expression patterns" value="baseline and differential"/>
</dbReference>
<dbReference type="CDD" id="cd00303">
    <property type="entry name" value="retropepsin_like"/>
    <property type="match status" value="1"/>
</dbReference>
<dbReference type="Pfam" id="PF03732">
    <property type="entry name" value="Retrotrans_gag"/>
    <property type="match status" value="1"/>
</dbReference>
<dbReference type="PANTHER" id="PTHR35046">
    <property type="entry name" value="ZINC KNUCKLE (CCHC-TYPE) FAMILY PROTEIN"/>
    <property type="match status" value="1"/>
</dbReference>
<feature type="domain" description="Retrotransposon gag" evidence="2">
    <location>
        <begin position="112"/>
        <end position="209"/>
    </location>
</feature>
<evidence type="ECO:0000313" key="3">
    <source>
        <dbReference type="EMBL" id="OAP05947.1"/>
    </source>
</evidence>
<name>A0A178VHT7_ARATH</name>
<accession>A0A178VHT7</accession>
<evidence type="ECO:0000256" key="1">
    <source>
        <dbReference type="SAM" id="MobiDB-lite"/>
    </source>
</evidence>
<comment type="caution">
    <text evidence="3">The sequence shown here is derived from an EMBL/GenBank/DDBJ whole genome shotgun (WGS) entry which is preliminary data.</text>
</comment>
<feature type="region of interest" description="Disordered" evidence="1">
    <location>
        <begin position="238"/>
        <end position="268"/>
    </location>
</feature>